<evidence type="ECO:0000313" key="2">
    <source>
        <dbReference type="EnsemblMetazoa" id="G8149.1:cds"/>
    </source>
</evidence>
<feature type="domain" description="WSC" evidence="1">
    <location>
        <begin position="64"/>
        <end position="161"/>
    </location>
</feature>
<keyword evidence="3" id="KW-1185">Reference proteome</keyword>
<accession>A0A8W8NWV7</accession>
<evidence type="ECO:0000259" key="1">
    <source>
        <dbReference type="PROSITE" id="PS51212"/>
    </source>
</evidence>
<protein>
    <recommendedName>
        <fullName evidence="1">WSC domain-containing protein</fullName>
    </recommendedName>
</protein>
<organism evidence="2 3">
    <name type="scientific">Magallana gigas</name>
    <name type="common">Pacific oyster</name>
    <name type="synonym">Crassostrea gigas</name>
    <dbReference type="NCBI Taxonomy" id="29159"/>
    <lineage>
        <taxon>Eukaryota</taxon>
        <taxon>Metazoa</taxon>
        <taxon>Spiralia</taxon>
        <taxon>Lophotrochozoa</taxon>
        <taxon>Mollusca</taxon>
        <taxon>Bivalvia</taxon>
        <taxon>Autobranchia</taxon>
        <taxon>Pteriomorphia</taxon>
        <taxon>Ostreida</taxon>
        <taxon>Ostreoidea</taxon>
        <taxon>Ostreidae</taxon>
        <taxon>Magallana</taxon>
    </lineage>
</organism>
<dbReference type="PROSITE" id="PS51212">
    <property type="entry name" value="WSC"/>
    <property type="match status" value="1"/>
</dbReference>
<proteinExistence type="predicted"/>
<dbReference type="AlphaFoldDB" id="A0A8W8NWV7"/>
<dbReference type="Proteomes" id="UP000005408">
    <property type="component" value="Unassembled WGS sequence"/>
</dbReference>
<dbReference type="InterPro" id="IPR002889">
    <property type="entry name" value="WSC_carb-bd"/>
</dbReference>
<sequence length="284" mass="32884">MDKSHQLYFFLFSTTLFTDIIPTGDFTHSWFDAQKYCLGQGLTIDRDKSDQPYWTGVYRRLTPWIKTLGCYPDSIESLSEVVEMTMTISSVQMCQEICHHENIHRFAVKMNKCLCIDHDIFLSHHNQLSAFNCNFKCGGSSDNIYLDDCGGENAYNIYGTQRVDLNSDELCLSLQCSLGDIRFVPQKCSIVIEKVCENMTLPDSGFATNWTLAMKQCKTSKPSSYLWGDFDLNNPRQTCERIPHNLKLVWIGVARQTYTRIDQDEERNWVDWLTLLTQFDRSVH</sequence>
<reference evidence="2" key="1">
    <citation type="submission" date="2022-08" db="UniProtKB">
        <authorList>
            <consortium name="EnsemblMetazoa"/>
        </authorList>
    </citation>
    <scope>IDENTIFICATION</scope>
    <source>
        <strain evidence="2">05x7-T-G4-1.051#20</strain>
    </source>
</reference>
<name>A0A8W8NWV7_MAGGI</name>
<dbReference type="SMART" id="SM00321">
    <property type="entry name" value="WSC"/>
    <property type="match status" value="1"/>
</dbReference>
<evidence type="ECO:0000313" key="3">
    <source>
        <dbReference type="Proteomes" id="UP000005408"/>
    </source>
</evidence>
<dbReference type="EnsemblMetazoa" id="G8149.1">
    <property type="protein sequence ID" value="G8149.1:cds"/>
    <property type="gene ID" value="G8149"/>
</dbReference>
<dbReference type="Pfam" id="PF01822">
    <property type="entry name" value="WSC"/>
    <property type="match status" value="1"/>
</dbReference>